<name>A0A838AAR1_9PSEU</name>
<dbReference type="PROSITE" id="PS51898">
    <property type="entry name" value="TYR_RECOMBINASE"/>
    <property type="match status" value="1"/>
</dbReference>
<dbReference type="PANTHER" id="PTHR30349">
    <property type="entry name" value="PHAGE INTEGRASE-RELATED"/>
    <property type="match status" value="1"/>
</dbReference>
<accession>A0A838AAR1</accession>
<reference evidence="7 8" key="1">
    <citation type="submission" date="2020-07" db="EMBL/GenBank/DDBJ databases">
        <title>Genome of Haloechinothrix sp.</title>
        <authorList>
            <person name="Tang S.-K."/>
            <person name="Yang L."/>
            <person name="Zhu W.-Y."/>
        </authorList>
    </citation>
    <scope>NUCLEOTIDE SEQUENCE [LARGE SCALE GENOMIC DNA]</scope>
    <source>
        <strain evidence="7 8">YIM 98757</strain>
    </source>
</reference>
<evidence type="ECO:0000256" key="4">
    <source>
        <dbReference type="PROSITE-ProRule" id="PRU01248"/>
    </source>
</evidence>
<dbReference type="PANTHER" id="PTHR30349:SF64">
    <property type="entry name" value="PROPHAGE INTEGRASE INTD-RELATED"/>
    <property type="match status" value="1"/>
</dbReference>
<dbReference type="RefSeq" id="WP_180893147.1">
    <property type="nucleotide sequence ID" value="NZ_JACCKD010000004.1"/>
</dbReference>
<comment type="caution">
    <text evidence="7">The sequence shown here is derived from an EMBL/GenBank/DDBJ whole genome shotgun (WGS) entry which is preliminary data.</text>
</comment>
<proteinExistence type="inferred from homology"/>
<feature type="domain" description="Core-binding (CB)" evidence="6">
    <location>
        <begin position="18"/>
        <end position="97"/>
    </location>
</feature>
<sequence>MAFVPAKVGEWLRGLAEDEQTATIAAHLAACRDRGAAPSTLGSKYLLLTRVQRQVGDRLEDVAERELRRWWRGLVGRAPSTRRGYLSHLRTFYDWSLREDLREDDPTRRLDAPRVRANLPRPAPEAAVRRMLTELDGTDEWLPVALAVFAGLRVHEIARVEPQHVERDDEGYVLRMRGKGSSEWRVPIPPELARRLRALPPDAPAVRGRYGRGYTVDGLSHAISRIMREHDVPGSAHSLRHLYGTRVHRQTRDLLATQRLMRHASPSTTSGYAAMDVTALRDATEAVWHDLGTDQEGPRDAGD</sequence>
<keyword evidence="8" id="KW-1185">Reference proteome</keyword>
<dbReference type="InterPro" id="IPR010998">
    <property type="entry name" value="Integrase_recombinase_N"/>
</dbReference>
<comment type="similarity">
    <text evidence="1">Belongs to the 'phage' integrase family.</text>
</comment>
<dbReference type="EMBL" id="JACCKD010000004">
    <property type="protein sequence ID" value="MBA0126308.1"/>
    <property type="molecule type" value="Genomic_DNA"/>
</dbReference>
<keyword evidence="3" id="KW-0233">DNA recombination</keyword>
<evidence type="ECO:0000259" key="5">
    <source>
        <dbReference type="PROSITE" id="PS51898"/>
    </source>
</evidence>
<dbReference type="PROSITE" id="PS51900">
    <property type="entry name" value="CB"/>
    <property type="match status" value="1"/>
</dbReference>
<dbReference type="Pfam" id="PF00589">
    <property type="entry name" value="Phage_integrase"/>
    <property type="match status" value="1"/>
</dbReference>
<evidence type="ECO:0000256" key="2">
    <source>
        <dbReference type="ARBA" id="ARBA00023125"/>
    </source>
</evidence>
<dbReference type="AlphaFoldDB" id="A0A838AAR1"/>
<evidence type="ECO:0000313" key="8">
    <source>
        <dbReference type="Proteomes" id="UP000582974"/>
    </source>
</evidence>
<evidence type="ECO:0000256" key="3">
    <source>
        <dbReference type="ARBA" id="ARBA00023172"/>
    </source>
</evidence>
<dbReference type="GO" id="GO:0015074">
    <property type="term" value="P:DNA integration"/>
    <property type="evidence" value="ECO:0007669"/>
    <property type="project" value="InterPro"/>
</dbReference>
<dbReference type="GO" id="GO:0006310">
    <property type="term" value="P:DNA recombination"/>
    <property type="evidence" value="ECO:0007669"/>
    <property type="project" value="UniProtKB-KW"/>
</dbReference>
<keyword evidence="2 4" id="KW-0238">DNA-binding</keyword>
<evidence type="ECO:0000313" key="7">
    <source>
        <dbReference type="EMBL" id="MBA0126308.1"/>
    </source>
</evidence>
<dbReference type="CDD" id="cd00397">
    <property type="entry name" value="DNA_BRE_C"/>
    <property type="match status" value="1"/>
</dbReference>
<dbReference type="GO" id="GO:0003677">
    <property type="term" value="F:DNA binding"/>
    <property type="evidence" value="ECO:0007669"/>
    <property type="project" value="UniProtKB-UniRule"/>
</dbReference>
<dbReference type="InterPro" id="IPR013762">
    <property type="entry name" value="Integrase-like_cat_sf"/>
</dbReference>
<dbReference type="InterPro" id="IPR002104">
    <property type="entry name" value="Integrase_catalytic"/>
</dbReference>
<evidence type="ECO:0000259" key="6">
    <source>
        <dbReference type="PROSITE" id="PS51900"/>
    </source>
</evidence>
<organism evidence="7 8">
    <name type="scientific">Haloechinothrix aidingensis</name>
    <dbReference type="NCBI Taxonomy" id="2752311"/>
    <lineage>
        <taxon>Bacteria</taxon>
        <taxon>Bacillati</taxon>
        <taxon>Actinomycetota</taxon>
        <taxon>Actinomycetes</taxon>
        <taxon>Pseudonocardiales</taxon>
        <taxon>Pseudonocardiaceae</taxon>
        <taxon>Haloechinothrix</taxon>
    </lineage>
</organism>
<dbReference type="InterPro" id="IPR050090">
    <property type="entry name" value="Tyrosine_recombinase_XerCD"/>
</dbReference>
<protein>
    <submittedName>
        <fullName evidence="7">Tyrosine-type recombinase/integrase</fullName>
    </submittedName>
</protein>
<dbReference type="Gene3D" id="1.10.150.130">
    <property type="match status" value="1"/>
</dbReference>
<evidence type="ECO:0000256" key="1">
    <source>
        <dbReference type="ARBA" id="ARBA00008857"/>
    </source>
</evidence>
<dbReference type="SUPFAM" id="SSF56349">
    <property type="entry name" value="DNA breaking-rejoining enzymes"/>
    <property type="match status" value="1"/>
</dbReference>
<dbReference type="Proteomes" id="UP000582974">
    <property type="component" value="Unassembled WGS sequence"/>
</dbReference>
<dbReference type="Gene3D" id="1.10.443.10">
    <property type="entry name" value="Intergrase catalytic core"/>
    <property type="match status" value="1"/>
</dbReference>
<dbReference type="InterPro" id="IPR044068">
    <property type="entry name" value="CB"/>
</dbReference>
<gene>
    <name evidence="7" type="ORF">H0B56_12220</name>
</gene>
<feature type="domain" description="Tyr recombinase" evidence="5">
    <location>
        <begin position="118"/>
        <end position="285"/>
    </location>
</feature>
<dbReference type="InterPro" id="IPR011010">
    <property type="entry name" value="DNA_brk_join_enz"/>
</dbReference>